<dbReference type="InterPro" id="IPR000870">
    <property type="entry name" value="Homoserine_kinase"/>
</dbReference>
<dbReference type="EMBL" id="LGFO01000021">
    <property type="protein sequence ID" value="KUK36984.1"/>
    <property type="molecule type" value="Genomic_DNA"/>
</dbReference>
<keyword evidence="5 13" id="KW-0028">Amino-acid biosynthesis</keyword>
<dbReference type="InterPro" id="IPR006204">
    <property type="entry name" value="GHMP_kinase_N_dom"/>
</dbReference>
<evidence type="ECO:0000256" key="5">
    <source>
        <dbReference type="ARBA" id="ARBA00022605"/>
    </source>
</evidence>
<dbReference type="Gene3D" id="3.30.230.10">
    <property type="match status" value="1"/>
</dbReference>
<dbReference type="Pfam" id="PF00288">
    <property type="entry name" value="GHMP_kinases_N"/>
    <property type="match status" value="1"/>
</dbReference>
<dbReference type="GO" id="GO:0005737">
    <property type="term" value="C:cytoplasm"/>
    <property type="evidence" value="ECO:0007669"/>
    <property type="project" value="UniProtKB-SubCell"/>
</dbReference>
<dbReference type="GO" id="GO:0009088">
    <property type="term" value="P:threonine biosynthetic process"/>
    <property type="evidence" value="ECO:0007669"/>
    <property type="project" value="UniProtKB-UniRule"/>
</dbReference>
<keyword evidence="13" id="KW-0963">Cytoplasm</keyword>
<evidence type="ECO:0000256" key="2">
    <source>
        <dbReference type="ARBA" id="ARBA00007370"/>
    </source>
</evidence>
<dbReference type="InterPro" id="IPR020568">
    <property type="entry name" value="Ribosomal_Su5_D2-typ_SF"/>
</dbReference>
<dbReference type="InterPro" id="IPR013750">
    <property type="entry name" value="GHMP_kinase_C_dom"/>
</dbReference>
<comment type="similarity">
    <text evidence="2 13">Belongs to the GHMP kinase family. Homoserine kinase subfamily.</text>
</comment>
<evidence type="ECO:0000256" key="3">
    <source>
        <dbReference type="ARBA" id="ARBA00012078"/>
    </source>
</evidence>
<evidence type="ECO:0000256" key="10">
    <source>
        <dbReference type="ARBA" id="ARBA00022840"/>
    </source>
</evidence>
<dbReference type="PANTHER" id="PTHR20861">
    <property type="entry name" value="HOMOSERINE/4-DIPHOSPHOCYTIDYL-2-C-METHYL-D-ERYTHRITOL KINASE"/>
    <property type="match status" value="1"/>
</dbReference>
<organism evidence="16 17">
    <name type="scientific">Thermacetogenium phaeum</name>
    <dbReference type="NCBI Taxonomy" id="85874"/>
    <lineage>
        <taxon>Bacteria</taxon>
        <taxon>Bacillati</taxon>
        <taxon>Bacillota</taxon>
        <taxon>Clostridia</taxon>
        <taxon>Thermoanaerobacterales</taxon>
        <taxon>Thermoanaerobacteraceae</taxon>
        <taxon>Thermacetogenium</taxon>
    </lineage>
</organism>
<dbReference type="PIRSF" id="PIRSF000676">
    <property type="entry name" value="Homoser_kin"/>
    <property type="match status" value="1"/>
</dbReference>
<evidence type="ECO:0000256" key="8">
    <source>
        <dbReference type="ARBA" id="ARBA00022741"/>
    </source>
</evidence>
<evidence type="ECO:0000256" key="1">
    <source>
        <dbReference type="ARBA" id="ARBA00005015"/>
    </source>
</evidence>
<dbReference type="GO" id="GO:0005524">
    <property type="term" value="F:ATP binding"/>
    <property type="evidence" value="ECO:0007669"/>
    <property type="project" value="UniProtKB-UniRule"/>
</dbReference>
<dbReference type="InterPro" id="IPR006203">
    <property type="entry name" value="GHMP_knse_ATP-bd_CS"/>
</dbReference>
<keyword evidence="7 13" id="KW-0791">Threonine biosynthesis</keyword>
<evidence type="ECO:0000259" key="14">
    <source>
        <dbReference type="Pfam" id="PF00288"/>
    </source>
</evidence>
<name>A0A124FKE6_9THEO</name>
<keyword evidence="6 13" id="KW-0808">Transferase</keyword>
<evidence type="ECO:0000256" key="7">
    <source>
        <dbReference type="ARBA" id="ARBA00022697"/>
    </source>
</evidence>
<dbReference type="AlphaFoldDB" id="A0A124FKE6"/>
<keyword evidence="9 13" id="KW-0418">Kinase</keyword>
<feature type="domain" description="GHMP kinase C-terminal" evidence="15">
    <location>
        <begin position="204"/>
        <end position="273"/>
    </location>
</feature>
<dbReference type="SUPFAM" id="SSF54211">
    <property type="entry name" value="Ribosomal protein S5 domain 2-like"/>
    <property type="match status" value="1"/>
</dbReference>
<comment type="subcellular location">
    <subcellularLocation>
        <location evidence="13">Cytoplasm</location>
    </subcellularLocation>
</comment>
<evidence type="ECO:0000259" key="15">
    <source>
        <dbReference type="Pfam" id="PF08544"/>
    </source>
</evidence>
<dbReference type="PROSITE" id="PS00627">
    <property type="entry name" value="GHMP_KINASES_ATP"/>
    <property type="match status" value="1"/>
</dbReference>
<evidence type="ECO:0000256" key="6">
    <source>
        <dbReference type="ARBA" id="ARBA00022679"/>
    </source>
</evidence>
<keyword evidence="8 13" id="KW-0547">Nucleotide-binding</keyword>
<sequence>MKRIAVRVPATTANLGPGFDALGMSLKLYNRIELEEIEKEQLLVEVEGEGAALLPRDDSNLAVRAIASLFRRIGYRPAGLRLRLYNEIPLASGLGSSAAAIAGGLVAANALAGNPLSRQEILDQAVALEGHPDNVAAALLGGVVIVVQDGTSYSCTRLQVPRNVKITAVVPDFRLSTKAAREVLPEFVPLKDAVYNLGRAALLVAALREGNWDLLGAAMQDRLHQPYRCRLVPGLNDIFAIARKEGAYGAALSGAGPTVIAFSPPECEVGEAIRGAFLARGIEARVLNLEPELEGTHLIC</sequence>
<dbReference type="EC" id="2.7.1.39" evidence="3 13"/>
<evidence type="ECO:0000256" key="13">
    <source>
        <dbReference type="HAMAP-Rule" id="MF_00384"/>
    </source>
</evidence>
<protein>
    <recommendedName>
        <fullName evidence="4 13">Homoserine kinase</fullName>
        <shortName evidence="13">HK</shortName>
        <shortName evidence="13">HSK</shortName>
        <ecNumber evidence="3 13">2.7.1.39</ecNumber>
    </recommendedName>
</protein>
<evidence type="ECO:0000256" key="9">
    <source>
        <dbReference type="ARBA" id="ARBA00022777"/>
    </source>
</evidence>
<dbReference type="Gene3D" id="3.30.70.890">
    <property type="entry name" value="GHMP kinase, C-terminal domain"/>
    <property type="match status" value="1"/>
</dbReference>
<dbReference type="PRINTS" id="PR00958">
    <property type="entry name" value="HOMSERKINASE"/>
</dbReference>
<evidence type="ECO:0000256" key="11">
    <source>
        <dbReference type="ARBA" id="ARBA00049375"/>
    </source>
</evidence>
<evidence type="ECO:0000313" key="17">
    <source>
        <dbReference type="Proteomes" id="UP000053326"/>
    </source>
</evidence>
<feature type="binding site" evidence="13">
    <location>
        <begin position="89"/>
        <end position="99"/>
    </location>
    <ligand>
        <name>ATP</name>
        <dbReference type="ChEBI" id="CHEBI:30616"/>
    </ligand>
</feature>
<evidence type="ECO:0000256" key="12">
    <source>
        <dbReference type="ARBA" id="ARBA00049954"/>
    </source>
</evidence>
<comment type="pathway">
    <text evidence="1 13">Amino-acid biosynthesis; L-threonine biosynthesis; L-threonine from L-aspartate: step 4/5.</text>
</comment>
<gene>
    <name evidence="13" type="primary">thrB</name>
    <name evidence="16" type="ORF">XD66_0309</name>
</gene>
<dbReference type="NCBIfam" id="NF002288">
    <property type="entry name" value="PRK01212.1-4"/>
    <property type="match status" value="1"/>
</dbReference>
<evidence type="ECO:0000313" key="16">
    <source>
        <dbReference type="EMBL" id="KUK36984.1"/>
    </source>
</evidence>
<comment type="caution">
    <text evidence="16">The sequence shown here is derived from an EMBL/GenBank/DDBJ whole genome shotgun (WGS) entry which is preliminary data.</text>
</comment>
<accession>A0A124FKE6</accession>
<dbReference type="PANTHER" id="PTHR20861:SF1">
    <property type="entry name" value="HOMOSERINE KINASE"/>
    <property type="match status" value="1"/>
</dbReference>
<keyword evidence="10 13" id="KW-0067">ATP-binding</keyword>
<dbReference type="Proteomes" id="UP000053326">
    <property type="component" value="Unassembled WGS sequence"/>
</dbReference>
<reference evidence="17" key="1">
    <citation type="journal article" date="2015" name="MBio">
        <title>Genome-Resolved Metagenomic Analysis Reveals Roles for Candidate Phyla and Other Microbial Community Members in Biogeochemical Transformations in Oil Reservoirs.</title>
        <authorList>
            <person name="Hu P."/>
            <person name="Tom L."/>
            <person name="Singh A."/>
            <person name="Thomas B.C."/>
            <person name="Baker B.J."/>
            <person name="Piceno Y.M."/>
            <person name="Andersen G.L."/>
            <person name="Banfield J.F."/>
        </authorList>
    </citation>
    <scope>NUCLEOTIDE SEQUENCE [LARGE SCALE GENOMIC DNA]</scope>
</reference>
<dbReference type="InterPro" id="IPR014721">
    <property type="entry name" value="Ribsml_uS5_D2-typ_fold_subgr"/>
</dbReference>
<dbReference type="Pfam" id="PF08544">
    <property type="entry name" value="GHMP_kinases_C"/>
    <property type="match status" value="1"/>
</dbReference>
<comment type="function">
    <text evidence="12 13">Catalyzes the ATP-dependent phosphorylation of L-homoserine to L-homoserine phosphate.</text>
</comment>
<dbReference type="PATRIC" id="fig|85874.4.peg.1442"/>
<dbReference type="NCBIfam" id="TIGR00191">
    <property type="entry name" value="thrB"/>
    <property type="match status" value="1"/>
</dbReference>
<dbReference type="UniPathway" id="UPA00050">
    <property type="reaction ID" value="UER00064"/>
</dbReference>
<dbReference type="GO" id="GO:0004413">
    <property type="term" value="F:homoserine kinase activity"/>
    <property type="evidence" value="ECO:0007669"/>
    <property type="project" value="UniProtKB-UniRule"/>
</dbReference>
<evidence type="ECO:0000256" key="4">
    <source>
        <dbReference type="ARBA" id="ARBA00017858"/>
    </source>
</evidence>
<proteinExistence type="inferred from homology"/>
<feature type="domain" description="GHMP kinase N-terminal" evidence="14">
    <location>
        <begin position="60"/>
        <end position="142"/>
    </location>
</feature>
<dbReference type="InterPro" id="IPR036554">
    <property type="entry name" value="GHMP_kinase_C_sf"/>
</dbReference>
<dbReference type="HAMAP" id="MF_00384">
    <property type="entry name" value="Homoser_kinase"/>
    <property type="match status" value="1"/>
</dbReference>
<dbReference type="SUPFAM" id="SSF55060">
    <property type="entry name" value="GHMP Kinase, C-terminal domain"/>
    <property type="match status" value="1"/>
</dbReference>
<comment type="catalytic activity">
    <reaction evidence="11 13">
        <text>L-homoserine + ATP = O-phospho-L-homoserine + ADP + H(+)</text>
        <dbReference type="Rhea" id="RHEA:13985"/>
        <dbReference type="ChEBI" id="CHEBI:15378"/>
        <dbReference type="ChEBI" id="CHEBI:30616"/>
        <dbReference type="ChEBI" id="CHEBI:57476"/>
        <dbReference type="ChEBI" id="CHEBI:57590"/>
        <dbReference type="ChEBI" id="CHEBI:456216"/>
        <dbReference type="EC" id="2.7.1.39"/>
    </reaction>
</comment>